<dbReference type="InterPro" id="IPR000182">
    <property type="entry name" value="GNAT_dom"/>
</dbReference>
<dbReference type="SUPFAM" id="SSF55729">
    <property type="entry name" value="Acyl-CoA N-acyltransferases (Nat)"/>
    <property type="match status" value="1"/>
</dbReference>
<proteinExistence type="predicted"/>
<dbReference type="Proteomes" id="UP001234880">
    <property type="component" value="Unassembled WGS sequence"/>
</dbReference>
<accession>A0ABT9KNC0</accession>
<keyword evidence="2" id="KW-0808">Transferase</keyword>
<sequence>MIRLRNLVPGDVLAVQRIYSGASVTFTRGHPMTNEEAAACVTTAITQSWAAPRQRWCFGVTAGDDLVGLIKLRDRAAGHATLSYILREDSWGRGYGTDAVRQVIAYAFTTTHLHRLSAKHHPGNPASGRVLSKAGFTRTTVFQGRAAGAPVAYPVYEIHRTPAPGLAGSAPADGDGRLNRP</sequence>
<feature type="domain" description="N-acetyltransferase" evidence="1">
    <location>
        <begin position="2"/>
        <end position="162"/>
    </location>
</feature>
<name>A0ABT9KNC0_9ACTN</name>
<dbReference type="PROSITE" id="PS51186">
    <property type="entry name" value="GNAT"/>
    <property type="match status" value="1"/>
</dbReference>
<dbReference type="InterPro" id="IPR051531">
    <property type="entry name" value="N-acetyltransferase"/>
</dbReference>
<dbReference type="Gene3D" id="3.40.630.30">
    <property type="match status" value="1"/>
</dbReference>
<dbReference type="InterPro" id="IPR016181">
    <property type="entry name" value="Acyl_CoA_acyltransferase"/>
</dbReference>
<dbReference type="RefSeq" id="WP_307110470.1">
    <property type="nucleotide sequence ID" value="NZ_JAURUE010000001.1"/>
</dbReference>
<protein>
    <submittedName>
        <fullName evidence="2">Ribosomal-protein-alanine N-acetyltransferase</fullName>
        <ecNumber evidence="2">2.3.1.267</ecNumber>
    </submittedName>
</protein>
<evidence type="ECO:0000259" key="1">
    <source>
        <dbReference type="PROSITE" id="PS51186"/>
    </source>
</evidence>
<keyword evidence="2" id="KW-0012">Acyltransferase</keyword>
<gene>
    <name evidence="2" type="ORF">JOF35_002189</name>
</gene>
<dbReference type="Pfam" id="PF13302">
    <property type="entry name" value="Acetyltransf_3"/>
    <property type="match status" value="1"/>
</dbReference>
<organism evidence="2 3">
    <name type="scientific">Streptomyces demainii</name>
    <dbReference type="NCBI Taxonomy" id="588122"/>
    <lineage>
        <taxon>Bacteria</taxon>
        <taxon>Bacillati</taxon>
        <taxon>Actinomycetota</taxon>
        <taxon>Actinomycetes</taxon>
        <taxon>Kitasatosporales</taxon>
        <taxon>Streptomycetaceae</taxon>
        <taxon>Streptomyces</taxon>
    </lineage>
</organism>
<dbReference type="GO" id="GO:0008999">
    <property type="term" value="F:protein-N-terminal-alanine acetyltransferase activity"/>
    <property type="evidence" value="ECO:0007669"/>
    <property type="project" value="UniProtKB-EC"/>
</dbReference>
<comment type="caution">
    <text evidence="2">The sequence shown here is derived from an EMBL/GenBank/DDBJ whole genome shotgun (WGS) entry which is preliminary data.</text>
</comment>
<evidence type="ECO:0000313" key="2">
    <source>
        <dbReference type="EMBL" id="MDP9609912.1"/>
    </source>
</evidence>
<dbReference type="PANTHER" id="PTHR43792">
    <property type="entry name" value="GNAT FAMILY, PUTATIVE (AFU_ORTHOLOGUE AFUA_3G00765)-RELATED-RELATED"/>
    <property type="match status" value="1"/>
</dbReference>
<reference evidence="2 3" key="1">
    <citation type="submission" date="2023-07" db="EMBL/GenBank/DDBJ databases">
        <title>Sequencing the genomes of 1000 actinobacteria strains.</title>
        <authorList>
            <person name="Klenk H.-P."/>
        </authorList>
    </citation>
    <scope>NUCLEOTIDE SEQUENCE [LARGE SCALE GENOMIC DNA]</scope>
    <source>
        <strain evidence="2 3">DSM 41600</strain>
    </source>
</reference>
<dbReference type="EC" id="2.3.1.267" evidence="2"/>
<keyword evidence="3" id="KW-1185">Reference proteome</keyword>
<dbReference type="EMBL" id="JAURUE010000001">
    <property type="protein sequence ID" value="MDP9609912.1"/>
    <property type="molecule type" value="Genomic_DNA"/>
</dbReference>
<evidence type="ECO:0000313" key="3">
    <source>
        <dbReference type="Proteomes" id="UP001234880"/>
    </source>
</evidence>